<evidence type="ECO:0000313" key="1">
    <source>
        <dbReference type="EMBL" id="KAH0237768.1"/>
    </source>
</evidence>
<reference evidence="1" key="2">
    <citation type="submission" date="2021-08" db="EMBL/GenBank/DDBJ databases">
        <authorList>
            <person name="Gostincar C."/>
            <person name="Sun X."/>
            <person name="Song Z."/>
            <person name="Gunde-Cimerman N."/>
        </authorList>
    </citation>
    <scope>NUCLEOTIDE SEQUENCE</scope>
    <source>
        <strain evidence="1">EXF-8016</strain>
    </source>
</reference>
<accession>A0A9P8GRA7</accession>
<gene>
    <name evidence="1" type="ORF">KCV03_g393</name>
</gene>
<evidence type="ECO:0000313" key="2">
    <source>
        <dbReference type="Proteomes" id="UP000767238"/>
    </source>
</evidence>
<organism evidence="1 2">
    <name type="scientific">Aureobasidium melanogenum</name>
    <name type="common">Aureobasidium pullulans var. melanogenum</name>
    <dbReference type="NCBI Taxonomy" id="46634"/>
    <lineage>
        <taxon>Eukaryota</taxon>
        <taxon>Fungi</taxon>
        <taxon>Dikarya</taxon>
        <taxon>Ascomycota</taxon>
        <taxon>Pezizomycotina</taxon>
        <taxon>Dothideomycetes</taxon>
        <taxon>Dothideomycetidae</taxon>
        <taxon>Dothideales</taxon>
        <taxon>Saccotheciaceae</taxon>
        <taxon>Aureobasidium</taxon>
    </lineage>
</organism>
<comment type="caution">
    <text evidence="1">The sequence shown here is derived from an EMBL/GenBank/DDBJ whole genome shotgun (WGS) entry which is preliminary data.</text>
</comment>
<proteinExistence type="predicted"/>
<dbReference type="EMBL" id="JAHFYH010000001">
    <property type="protein sequence ID" value="KAH0237768.1"/>
    <property type="molecule type" value="Genomic_DNA"/>
</dbReference>
<protein>
    <submittedName>
        <fullName evidence="1">Uncharacterized protein</fullName>
    </submittedName>
</protein>
<dbReference type="AlphaFoldDB" id="A0A9P8GRA7"/>
<sequence>MNIALLCRTIVHRHSQQRQLQGKSGDTQYDLLAQLLPQRRPSLPTLLRRFNPKHPIFSHTLLGLFDIASNDLHPDQFRIDRIKMHAYRIHLATFDFRRPLLPQCRKQIVVGRCGRRVYEIRNGASHTTACSVSTAIAAFSSAIRASELILRSVAERGRPHWLEGLAGSQLLPTWLRYLHQSSCLRPCLEVCLVAAASSHGFDNLSCKAPLMLVDQLDYRLQYCPKRHRNRKGYVSPGTWLVGPQHQGRHGTANKSSDRWVQASTALPVTHLGSLLEVCS</sequence>
<feature type="non-terminal residue" evidence="1">
    <location>
        <position position="279"/>
    </location>
</feature>
<reference evidence="1" key="1">
    <citation type="journal article" date="2021" name="J Fungi (Basel)">
        <title>Virulence traits and population genomics of the black yeast Aureobasidium melanogenum.</title>
        <authorList>
            <person name="Cernosa A."/>
            <person name="Sun X."/>
            <person name="Gostincar C."/>
            <person name="Fang C."/>
            <person name="Gunde-Cimerman N."/>
            <person name="Song Z."/>
        </authorList>
    </citation>
    <scope>NUCLEOTIDE SEQUENCE</scope>
    <source>
        <strain evidence="1">EXF-8016</strain>
    </source>
</reference>
<dbReference type="Proteomes" id="UP000767238">
    <property type="component" value="Unassembled WGS sequence"/>
</dbReference>
<name>A0A9P8GRA7_AURME</name>